<reference evidence="1 2" key="1">
    <citation type="journal article" date="2018" name="Science">
        <title>The opium poppy genome and morphinan production.</title>
        <authorList>
            <person name="Guo L."/>
            <person name="Winzer T."/>
            <person name="Yang X."/>
            <person name="Li Y."/>
            <person name="Ning Z."/>
            <person name="He Z."/>
            <person name="Teodor R."/>
            <person name="Lu Y."/>
            <person name="Bowser T.A."/>
            <person name="Graham I.A."/>
            <person name="Ye K."/>
        </authorList>
    </citation>
    <scope>NUCLEOTIDE SEQUENCE [LARGE SCALE GENOMIC DNA]</scope>
    <source>
        <strain evidence="2">cv. HN1</strain>
        <tissue evidence="1">Leaves</tissue>
    </source>
</reference>
<dbReference type="AlphaFoldDB" id="A0A4Y7IPN6"/>
<dbReference type="EMBL" id="CM010716">
    <property type="protein sequence ID" value="RZC49681.1"/>
    <property type="molecule type" value="Genomic_DNA"/>
</dbReference>
<keyword evidence="2" id="KW-1185">Reference proteome</keyword>
<proteinExistence type="predicted"/>
<accession>A0A4Y7IPN6</accession>
<gene>
    <name evidence="1" type="ORF">C5167_018101</name>
</gene>
<evidence type="ECO:0000313" key="2">
    <source>
        <dbReference type="Proteomes" id="UP000316621"/>
    </source>
</evidence>
<name>A0A4Y7IPN6_PAPSO</name>
<organism evidence="1 2">
    <name type="scientific">Papaver somniferum</name>
    <name type="common">Opium poppy</name>
    <dbReference type="NCBI Taxonomy" id="3469"/>
    <lineage>
        <taxon>Eukaryota</taxon>
        <taxon>Viridiplantae</taxon>
        <taxon>Streptophyta</taxon>
        <taxon>Embryophyta</taxon>
        <taxon>Tracheophyta</taxon>
        <taxon>Spermatophyta</taxon>
        <taxon>Magnoliopsida</taxon>
        <taxon>Ranunculales</taxon>
        <taxon>Papaveraceae</taxon>
        <taxon>Papaveroideae</taxon>
        <taxon>Papaver</taxon>
    </lineage>
</organism>
<dbReference type="Proteomes" id="UP000316621">
    <property type="component" value="Chromosome 2"/>
</dbReference>
<dbReference type="Gramene" id="RZC49681">
    <property type="protein sequence ID" value="RZC49681"/>
    <property type="gene ID" value="C5167_018101"/>
</dbReference>
<sequence>MPRSALLIDIRRQAIKIKKMPRGAGLTDIRRQARISSPYHITASQKGHDERHDSSIIAPRVRLINIRIQAREVTNTSPAIPKDGMLRAINHMILGSRTLGKGRVPLCRYGSINLVKSKEVESLNFCQFPLFIWDRDEETLYWFHLRGGDFKLALKNAFTNAKTVSDAKKGFKYMAGSDRSVYL</sequence>
<evidence type="ECO:0000313" key="1">
    <source>
        <dbReference type="EMBL" id="RZC49681.1"/>
    </source>
</evidence>
<protein>
    <submittedName>
        <fullName evidence="1">Uncharacterized protein</fullName>
    </submittedName>
</protein>